<evidence type="ECO:0000313" key="3">
    <source>
        <dbReference type="Proteomes" id="UP000011713"/>
    </source>
</evidence>
<dbReference type="eggNOG" id="ENOG502SG0X">
    <property type="taxonomic scope" value="Eukaryota"/>
</dbReference>
<evidence type="ECO:0000313" key="2">
    <source>
        <dbReference type="EnsemblProtists" id="HpaP810526"/>
    </source>
</evidence>
<dbReference type="HOGENOM" id="CLU_1021084_0_0_1"/>
<reference evidence="2" key="2">
    <citation type="submission" date="2015-06" db="UniProtKB">
        <authorList>
            <consortium name="EnsemblProtists"/>
        </authorList>
    </citation>
    <scope>IDENTIFICATION</scope>
    <source>
        <strain evidence="2">Emoy2</strain>
    </source>
</reference>
<sequence>MLDHLLPLIYRDFEYFDESDKENYGYIVRRRSRPDSSRVPASVRTPPRPPRRTTCRTRDPSRMTSIRNLKRKRRDCDKENTDEEDNEDRRDVKKRKTQCAVKDKEPAAPVQQEQLQEQTPTVNQETGNKQKREAITETPKKKIQQKPKISAKKPAKKVKQSKMKNKQTKVTADAKTKEVVKKMVKRAPPKRMPLQDITHFERRCTNSKTFMIFKTSKPFKSFMTFKMFMTFKTFKTFKSFKSSSPSSQ</sequence>
<reference evidence="3" key="1">
    <citation type="journal article" date="2010" name="Science">
        <title>Signatures of adaptation to obligate biotrophy in the Hyaloperonospora arabidopsidis genome.</title>
        <authorList>
            <person name="Baxter L."/>
            <person name="Tripathy S."/>
            <person name="Ishaque N."/>
            <person name="Boot N."/>
            <person name="Cabral A."/>
            <person name="Kemen E."/>
            <person name="Thines M."/>
            <person name="Ah-Fong A."/>
            <person name="Anderson R."/>
            <person name="Badejoko W."/>
            <person name="Bittner-Eddy P."/>
            <person name="Boore J.L."/>
            <person name="Chibucos M.C."/>
            <person name="Coates M."/>
            <person name="Dehal P."/>
            <person name="Delehaunty K."/>
            <person name="Dong S."/>
            <person name="Downton P."/>
            <person name="Dumas B."/>
            <person name="Fabro G."/>
            <person name="Fronick C."/>
            <person name="Fuerstenberg S.I."/>
            <person name="Fulton L."/>
            <person name="Gaulin E."/>
            <person name="Govers F."/>
            <person name="Hughes L."/>
            <person name="Humphray S."/>
            <person name="Jiang R.H."/>
            <person name="Judelson H."/>
            <person name="Kamoun S."/>
            <person name="Kyung K."/>
            <person name="Meijer H."/>
            <person name="Minx P."/>
            <person name="Morris P."/>
            <person name="Nelson J."/>
            <person name="Phuntumart V."/>
            <person name="Qutob D."/>
            <person name="Rehmany A."/>
            <person name="Rougon-Cardoso A."/>
            <person name="Ryden P."/>
            <person name="Torto-Alalibo T."/>
            <person name="Studholme D."/>
            <person name="Wang Y."/>
            <person name="Win J."/>
            <person name="Wood J."/>
            <person name="Clifton S.W."/>
            <person name="Rogers J."/>
            <person name="Van den Ackerveken G."/>
            <person name="Jones J.D."/>
            <person name="McDowell J.M."/>
            <person name="Beynon J."/>
            <person name="Tyler B.M."/>
        </authorList>
    </citation>
    <scope>NUCLEOTIDE SEQUENCE [LARGE SCALE GENOMIC DNA]</scope>
    <source>
        <strain evidence="3">Emoy2</strain>
    </source>
</reference>
<proteinExistence type="predicted"/>
<dbReference type="VEuPathDB" id="FungiDB:HpaG810526"/>
<feature type="compositionally biased region" description="Basic residues" evidence="1">
    <location>
        <begin position="141"/>
        <end position="167"/>
    </location>
</feature>
<protein>
    <submittedName>
        <fullName evidence="2">Uncharacterized protein</fullName>
    </submittedName>
</protein>
<dbReference type="Proteomes" id="UP000011713">
    <property type="component" value="Unassembled WGS sequence"/>
</dbReference>
<dbReference type="AlphaFoldDB" id="M4BVI4"/>
<dbReference type="InParanoid" id="M4BVI4"/>
<name>M4BVI4_HYAAE</name>
<accession>M4BVI4</accession>
<keyword evidence="3" id="KW-1185">Reference proteome</keyword>
<feature type="compositionally biased region" description="Basic and acidic residues" evidence="1">
    <location>
        <begin position="128"/>
        <end position="140"/>
    </location>
</feature>
<feature type="region of interest" description="Disordered" evidence="1">
    <location>
        <begin position="27"/>
        <end position="174"/>
    </location>
</feature>
<dbReference type="EnsemblProtists" id="HpaT810526">
    <property type="protein sequence ID" value="HpaP810526"/>
    <property type="gene ID" value="HpaG810526"/>
</dbReference>
<organism evidence="2 3">
    <name type="scientific">Hyaloperonospora arabidopsidis (strain Emoy2)</name>
    <name type="common">Downy mildew agent</name>
    <name type="synonym">Peronospora arabidopsidis</name>
    <dbReference type="NCBI Taxonomy" id="559515"/>
    <lineage>
        <taxon>Eukaryota</taxon>
        <taxon>Sar</taxon>
        <taxon>Stramenopiles</taxon>
        <taxon>Oomycota</taxon>
        <taxon>Peronosporomycetes</taxon>
        <taxon>Peronosporales</taxon>
        <taxon>Peronosporaceae</taxon>
        <taxon>Hyaloperonospora</taxon>
    </lineage>
</organism>
<feature type="compositionally biased region" description="Polar residues" evidence="1">
    <location>
        <begin position="111"/>
        <end position="127"/>
    </location>
</feature>
<dbReference type="EMBL" id="JH597982">
    <property type="status" value="NOT_ANNOTATED_CDS"/>
    <property type="molecule type" value="Genomic_DNA"/>
</dbReference>
<dbReference type="OMA" id="THFERRC"/>
<evidence type="ECO:0000256" key="1">
    <source>
        <dbReference type="SAM" id="MobiDB-lite"/>
    </source>
</evidence>